<sequence length="88" mass="9376">MSAAPSASSDTTGPAAVPGRNANTGSSRDDISLDLLRNASTSRTLDDVMREPSRSVPDVVVLDSLPEPTRHRDSLDLKEDLWLSNVDG</sequence>
<evidence type="ECO:0000313" key="3">
    <source>
        <dbReference type="Proteomes" id="UP000007322"/>
    </source>
</evidence>
<dbReference type="RefSeq" id="XP_003659221.1">
    <property type="nucleotide sequence ID" value="XM_003659173.1"/>
</dbReference>
<evidence type="ECO:0000313" key="2">
    <source>
        <dbReference type="EMBL" id="AEO53976.1"/>
    </source>
</evidence>
<dbReference type="Proteomes" id="UP000007322">
    <property type="component" value="Chromosome 1"/>
</dbReference>
<dbReference type="eggNOG" id="ENOG502SP89">
    <property type="taxonomic scope" value="Eukaryota"/>
</dbReference>
<reference evidence="2 3" key="1">
    <citation type="journal article" date="2011" name="Nat. Biotechnol.">
        <title>Comparative genomic analysis of the thermophilic biomass-degrading fungi Myceliophthora thermophila and Thielavia terrestris.</title>
        <authorList>
            <person name="Berka R.M."/>
            <person name="Grigoriev I.V."/>
            <person name="Otillar R."/>
            <person name="Salamov A."/>
            <person name="Grimwood J."/>
            <person name="Reid I."/>
            <person name="Ishmael N."/>
            <person name="John T."/>
            <person name="Darmond C."/>
            <person name="Moisan M.-C."/>
            <person name="Henrissat B."/>
            <person name="Coutinho P.M."/>
            <person name="Lombard V."/>
            <person name="Natvig D.O."/>
            <person name="Lindquist E."/>
            <person name="Schmutz J."/>
            <person name="Lucas S."/>
            <person name="Harris P."/>
            <person name="Powlowski J."/>
            <person name="Bellemare A."/>
            <person name="Taylor D."/>
            <person name="Butler G."/>
            <person name="de Vries R.P."/>
            <person name="Allijn I.E."/>
            <person name="van den Brink J."/>
            <person name="Ushinsky S."/>
            <person name="Storms R."/>
            <person name="Powell A.J."/>
            <person name="Paulsen I.T."/>
            <person name="Elbourne L.D.H."/>
            <person name="Baker S.E."/>
            <person name="Magnuson J."/>
            <person name="LaBoissiere S."/>
            <person name="Clutterbuck A.J."/>
            <person name="Martinez D."/>
            <person name="Wogulis M."/>
            <person name="de Leon A.L."/>
            <person name="Rey M.W."/>
            <person name="Tsang A."/>
        </authorList>
    </citation>
    <scope>NUCLEOTIDE SEQUENCE [LARGE SCALE GENOMIC DNA]</scope>
    <source>
        <strain evidence="3">ATCC 42464 / BCRC 31852 / DSM 1799</strain>
    </source>
</reference>
<dbReference type="EMBL" id="CP003002">
    <property type="protein sequence ID" value="AEO53976.1"/>
    <property type="molecule type" value="Genomic_DNA"/>
</dbReference>
<feature type="region of interest" description="Disordered" evidence="1">
    <location>
        <begin position="1"/>
        <end position="73"/>
    </location>
</feature>
<proteinExistence type="predicted"/>
<organism evidence="2 3">
    <name type="scientific">Thermothelomyces thermophilus (strain ATCC 42464 / BCRC 31852 / DSM 1799)</name>
    <name type="common">Sporotrichum thermophile</name>
    <dbReference type="NCBI Taxonomy" id="573729"/>
    <lineage>
        <taxon>Eukaryota</taxon>
        <taxon>Fungi</taxon>
        <taxon>Dikarya</taxon>
        <taxon>Ascomycota</taxon>
        <taxon>Pezizomycotina</taxon>
        <taxon>Sordariomycetes</taxon>
        <taxon>Sordariomycetidae</taxon>
        <taxon>Sordariales</taxon>
        <taxon>Chaetomiaceae</taxon>
        <taxon>Thermothelomyces</taxon>
    </lineage>
</organism>
<dbReference type="VEuPathDB" id="FungiDB:MYCTH_2295962"/>
<keyword evidence="3" id="KW-1185">Reference proteome</keyword>
<accession>G2PZV3</accession>
<evidence type="ECO:0000256" key="1">
    <source>
        <dbReference type="SAM" id="MobiDB-lite"/>
    </source>
</evidence>
<dbReference type="AlphaFoldDB" id="G2PZV3"/>
<protein>
    <submittedName>
        <fullName evidence="2">Uncharacterized protein</fullName>
    </submittedName>
</protein>
<dbReference type="STRING" id="573729.G2PZV3"/>
<dbReference type="OrthoDB" id="6359816at2759"/>
<gene>
    <name evidence="2" type="ORF">MYCTH_2295962</name>
</gene>
<dbReference type="GeneID" id="11505604"/>
<feature type="compositionally biased region" description="Polar residues" evidence="1">
    <location>
        <begin position="1"/>
        <end position="12"/>
    </location>
</feature>
<feature type="compositionally biased region" description="Basic and acidic residues" evidence="1">
    <location>
        <begin position="44"/>
        <end position="53"/>
    </location>
</feature>
<dbReference type="KEGG" id="mtm:MYCTH_2295962"/>
<name>G2PZV3_THET4</name>
<dbReference type="InParanoid" id="G2PZV3"/>
<dbReference type="HOGENOM" id="CLU_2470645_0_0_1"/>